<reference evidence="1 2" key="1">
    <citation type="journal article" date="2011" name="PLoS Pathog.">
        <title>Dynamic evolution of pathogenicity revealed by sequencing and comparative genomics of 19 Pseudomonas syringae isolates.</title>
        <authorList>
            <person name="Baltrus D.A."/>
            <person name="Nishimura M.T."/>
            <person name="Romanchuk A."/>
            <person name="Chang J.H."/>
            <person name="Mukhtar M.S."/>
            <person name="Cherkis K."/>
            <person name="Roach J."/>
            <person name="Grant S.R."/>
            <person name="Jones C.D."/>
            <person name="Dangl J.L."/>
        </authorList>
    </citation>
    <scope>NUCLEOTIDE SEQUENCE [LARGE SCALE GENOMIC DNA]</scope>
    <source>
        <strain evidence="2">race 4</strain>
    </source>
</reference>
<sequence length="29" mass="3292">MSFEIRKIVTYTEETFIEGGKAADKSRSP</sequence>
<organism evidence="1 2">
    <name type="scientific">Pseudomonas savastanoi pv. glycinea str. race 4</name>
    <dbReference type="NCBI Taxonomy" id="875330"/>
    <lineage>
        <taxon>Bacteria</taxon>
        <taxon>Pseudomonadati</taxon>
        <taxon>Pseudomonadota</taxon>
        <taxon>Gammaproteobacteria</taxon>
        <taxon>Pseudomonadales</taxon>
        <taxon>Pseudomonadaceae</taxon>
        <taxon>Pseudomonas</taxon>
    </lineage>
</organism>
<dbReference type="EMBL" id="ADWY01000599">
    <property type="protein sequence ID" value="EGH13049.1"/>
    <property type="molecule type" value="Genomic_DNA"/>
</dbReference>
<gene>
    <name evidence="1" type="ORF">Pgy4_13576</name>
</gene>
<protein>
    <submittedName>
        <fullName evidence="1">Uncharacterized protein</fullName>
    </submittedName>
</protein>
<name>F3C4X6_PSESG</name>
<dbReference type="AlphaFoldDB" id="F3C4X6"/>
<dbReference type="BioCyc" id="PSYR875330:G11XH-2825-MONOMER"/>
<evidence type="ECO:0000313" key="2">
    <source>
        <dbReference type="Proteomes" id="UP000005466"/>
    </source>
</evidence>
<comment type="caution">
    <text evidence="1">The sequence shown here is derived from an EMBL/GenBank/DDBJ whole genome shotgun (WGS) entry which is preliminary data.</text>
</comment>
<dbReference type="Proteomes" id="UP000005466">
    <property type="component" value="Unassembled WGS sequence"/>
</dbReference>
<dbReference type="HOGENOM" id="CLU_3409985_0_0_6"/>
<accession>F3C4X6</accession>
<evidence type="ECO:0000313" key="1">
    <source>
        <dbReference type="EMBL" id="EGH13049.1"/>
    </source>
</evidence>
<proteinExistence type="predicted"/>